<dbReference type="InterPro" id="IPR000792">
    <property type="entry name" value="Tscrpt_reg_LuxR_C"/>
</dbReference>
<dbReference type="InterPro" id="IPR051015">
    <property type="entry name" value="EvgA-like"/>
</dbReference>
<evidence type="ECO:0000256" key="1">
    <source>
        <dbReference type="ARBA" id="ARBA00023125"/>
    </source>
</evidence>
<dbReference type="InterPro" id="IPR036388">
    <property type="entry name" value="WH-like_DNA-bd_sf"/>
</dbReference>
<dbReference type="Gene3D" id="1.10.10.10">
    <property type="entry name" value="Winged helix-like DNA-binding domain superfamily/Winged helix DNA-binding domain"/>
    <property type="match status" value="1"/>
</dbReference>
<dbReference type="Gene3D" id="3.40.50.2300">
    <property type="match status" value="1"/>
</dbReference>
<evidence type="ECO:0000256" key="2">
    <source>
        <dbReference type="PROSITE-ProRule" id="PRU00169"/>
    </source>
</evidence>
<dbReference type="InterPro" id="IPR016032">
    <property type="entry name" value="Sig_transdc_resp-reg_C-effctor"/>
</dbReference>
<dbReference type="PANTHER" id="PTHR45566:SF1">
    <property type="entry name" value="HTH-TYPE TRANSCRIPTIONAL REGULATOR YHJB-RELATED"/>
    <property type="match status" value="1"/>
</dbReference>
<feature type="domain" description="Response regulatory" evidence="4">
    <location>
        <begin position="18"/>
        <end position="137"/>
    </location>
</feature>
<dbReference type="Pfam" id="PF00196">
    <property type="entry name" value="GerE"/>
    <property type="match status" value="1"/>
</dbReference>
<evidence type="ECO:0000259" key="3">
    <source>
        <dbReference type="PROSITE" id="PS50043"/>
    </source>
</evidence>
<reference evidence="5 6" key="1">
    <citation type="submission" date="2020-10" db="EMBL/GenBank/DDBJ databases">
        <title>Ramlibacter sp. HM2 16S ribosomal RNA gene Genome sequencing and assembly.</title>
        <authorList>
            <person name="Kang M."/>
        </authorList>
    </citation>
    <scope>NUCLEOTIDE SEQUENCE [LARGE SCALE GENOMIC DNA]</scope>
    <source>
        <strain evidence="5 6">HM2</strain>
    </source>
</reference>
<feature type="domain" description="HTH luxR-type" evidence="3">
    <location>
        <begin position="158"/>
        <end position="221"/>
    </location>
</feature>
<organism evidence="5 6">
    <name type="scientific">Ramlibacter pallidus</name>
    <dbReference type="NCBI Taxonomy" id="2780087"/>
    <lineage>
        <taxon>Bacteria</taxon>
        <taxon>Pseudomonadati</taxon>
        <taxon>Pseudomonadota</taxon>
        <taxon>Betaproteobacteria</taxon>
        <taxon>Burkholderiales</taxon>
        <taxon>Comamonadaceae</taxon>
        <taxon>Ramlibacter</taxon>
    </lineage>
</organism>
<dbReference type="SMART" id="SM00448">
    <property type="entry name" value="REC"/>
    <property type="match status" value="1"/>
</dbReference>
<dbReference type="EMBL" id="JADDIV010000004">
    <property type="protein sequence ID" value="MBE7369055.1"/>
    <property type="molecule type" value="Genomic_DNA"/>
</dbReference>
<accession>A0ABR9S6A5</accession>
<dbReference type="InterPro" id="IPR001789">
    <property type="entry name" value="Sig_transdc_resp-reg_receiver"/>
</dbReference>
<dbReference type="PROSITE" id="PS50043">
    <property type="entry name" value="HTH_LUXR_2"/>
    <property type="match status" value="1"/>
</dbReference>
<dbReference type="Proteomes" id="UP000806285">
    <property type="component" value="Unassembled WGS sequence"/>
</dbReference>
<dbReference type="SUPFAM" id="SSF46894">
    <property type="entry name" value="C-terminal effector domain of the bipartite response regulators"/>
    <property type="match status" value="1"/>
</dbReference>
<dbReference type="PANTHER" id="PTHR45566">
    <property type="entry name" value="HTH-TYPE TRANSCRIPTIONAL REGULATOR YHJB-RELATED"/>
    <property type="match status" value="1"/>
</dbReference>
<proteinExistence type="predicted"/>
<dbReference type="SMART" id="SM00421">
    <property type="entry name" value="HTH_LUXR"/>
    <property type="match status" value="1"/>
</dbReference>
<evidence type="ECO:0000313" key="5">
    <source>
        <dbReference type="EMBL" id="MBE7369055.1"/>
    </source>
</evidence>
<keyword evidence="1" id="KW-0238">DNA-binding</keyword>
<dbReference type="CDD" id="cd06170">
    <property type="entry name" value="LuxR_C_like"/>
    <property type="match status" value="1"/>
</dbReference>
<evidence type="ECO:0000313" key="6">
    <source>
        <dbReference type="Proteomes" id="UP000806285"/>
    </source>
</evidence>
<sequence>MKEEDDFTVRALPGTRRTILVVDDHELVRIGMRITIRERFGDRFAVTEAATLEDALVFLNAHAGETALLLLDLQLDDSRGLTGLHVMRRSFPDLPVVIVSGSDDPRIRSEAALHGAAAYVPKDGGPGGVTRLMETIASIAAGEPRPAAPAVPARHAAGRAAGLRLTDRQVQVLELVLAGYDNRAIAEETGLAVGTVKNCVSAVFLAFNVSSRAELIAMFAS</sequence>
<keyword evidence="2" id="KW-0597">Phosphoprotein</keyword>
<dbReference type="InterPro" id="IPR011006">
    <property type="entry name" value="CheY-like_superfamily"/>
</dbReference>
<gene>
    <name evidence="5" type="ORF">IM787_15940</name>
</gene>
<feature type="modified residue" description="4-aspartylphosphate" evidence="2">
    <location>
        <position position="72"/>
    </location>
</feature>
<dbReference type="SUPFAM" id="SSF52172">
    <property type="entry name" value="CheY-like"/>
    <property type="match status" value="1"/>
</dbReference>
<evidence type="ECO:0000259" key="4">
    <source>
        <dbReference type="PROSITE" id="PS50110"/>
    </source>
</evidence>
<dbReference type="RefSeq" id="WP_193677663.1">
    <property type="nucleotide sequence ID" value="NZ_JADDIV010000004.1"/>
</dbReference>
<dbReference type="PROSITE" id="PS50110">
    <property type="entry name" value="RESPONSE_REGULATORY"/>
    <property type="match status" value="1"/>
</dbReference>
<name>A0ABR9S6A5_9BURK</name>
<dbReference type="Pfam" id="PF00072">
    <property type="entry name" value="Response_reg"/>
    <property type="match status" value="1"/>
</dbReference>
<keyword evidence="6" id="KW-1185">Reference proteome</keyword>
<protein>
    <submittedName>
        <fullName evidence="5">Response regulator transcription factor</fullName>
    </submittedName>
</protein>
<comment type="caution">
    <text evidence="5">The sequence shown here is derived from an EMBL/GenBank/DDBJ whole genome shotgun (WGS) entry which is preliminary data.</text>
</comment>